<gene>
    <name evidence="1" type="ORF">Acr_00g0042630</name>
</gene>
<keyword evidence="2" id="KW-1185">Reference proteome</keyword>
<comment type="caution">
    <text evidence="1">The sequence shown here is derived from an EMBL/GenBank/DDBJ whole genome shotgun (WGS) entry which is preliminary data.</text>
</comment>
<proteinExistence type="predicted"/>
<dbReference type="Proteomes" id="UP000585474">
    <property type="component" value="Unassembled WGS sequence"/>
</dbReference>
<dbReference type="AlphaFoldDB" id="A0A7J0DK67"/>
<evidence type="ECO:0000313" key="1">
    <source>
        <dbReference type="EMBL" id="GFS35912.1"/>
    </source>
</evidence>
<sequence length="354" mass="40492">MQVFSPITPAKEIDSGHLRMSWLCHTFDVLPEHADDVSVQRHAHAYILQLIGDILLTDYSQTLEHVLSCEDRPKADYRSTTFIIVAFTYRGMHFPGGPWGARSRLRTTTTSTHIVQVYRDQLDRLRPDEFTWRPYDAIMQELPDYCHVTSDIWVILAAPNTSPALHGIDMRGRARTDCTQFYREHIDQWHHRHEYLIVRVIDAATMHYDNLHMVSCWRITRTLVKNPAHQPTSEYVEIGFTIEIAVRLGTSRPYTIILIVPSMRTIGWSHYGTCTPPVTYVTGVPEPPPTIPLRVPTDSPAMPPAFPVHPPPNMSSSQQFTQYVSATRTSASYITPTMPSYTYHISSHDVPYHA</sequence>
<evidence type="ECO:0008006" key="3">
    <source>
        <dbReference type="Google" id="ProtNLM"/>
    </source>
</evidence>
<accession>A0A7J0DK67</accession>
<dbReference type="EMBL" id="BJWL01000239">
    <property type="protein sequence ID" value="GFS35912.1"/>
    <property type="molecule type" value="Genomic_DNA"/>
</dbReference>
<organism evidence="1 2">
    <name type="scientific">Actinidia rufa</name>
    <dbReference type="NCBI Taxonomy" id="165716"/>
    <lineage>
        <taxon>Eukaryota</taxon>
        <taxon>Viridiplantae</taxon>
        <taxon>Streptophyta</taxon>
        <taxon>Embryophyta</taxon>
        <taxon>Tracheophyta</taxon>
        <taxon>Spermatophyta</taxon>
        <taxon>Magnoliopsida</taxon>
        <taxon>eudicotyledons</taxon>
        <taxon>Gunneridae</taxon>
        <taxon>Pentapetalae</taxon>
        <taxon>asterids</taxon>
        <taxon>Ericales</taxon>
        <taxon>Actinidiaceae</taxon>
        <taxon>Actinidia</taxon>
    </lineage>
</organism>
<dbReference type="GO" id="GO:0010073">
    <property type="term" value="P:meristem maintenance"/>
    <property type="evidence" value="ECO:0007669"/>
    <property type="project" value="InterPro"/>
</dbReference>
<dbReference type="PANTHER" id="PTHR46033:SF1">
    <property type="entry name" value="PROTEIN MAIN-LIKE 2"/>
    <property type="match status" value="1"/>
</dbReference>
<dbReference type="InterPro" id="IPR044824">
    <property type="entry name" value="MAIN-like"/>
</dbReference>
<name>A0A7J0DK67_9ERIC</name>
<dbReference type="PANTHER" id="PTHR46033">
    <property type="entry name" value="PROTEIN MAIN-LIKE 2"/>
    <property type="match status" value="1"/>
</dbReference>
<dbReference type="OrthoDB" id="1298653at2759"/>
<evidence type="ECO:0000313" key="2">
    <source>
        <dbReference type="Proteomes" id="UP000585474"/>
    </source>
</evidence>
<reference evidence="2" key="1">
    <citation type="submission" date="2019-07" db="EMBL/GenBank/DDBJ databases">
        <title>De Novo Assembly of kiwifruit Actinidia rufa.</title>
        <authorList>
            <person name="Sugita-Konishi S."/>
            <person name="Sato K."/>
            <person name="Mori E."/>
            <person name="Abe Y."/>
            <person name="Kisaki G."/>
            <person name="Hamano K."/>
            <person name="Suezawa K."/>
            <person name="Otani M."/>
            <person name="Fukuda T."/>
            <person name="Manabe T."/>
            <person name="Gomi K."/>
            <person name="Tabuchi M."/>
            <person name="Akimitsu K."/>
            <person name="Kataoka I."/>
        </authorList>
    </citation>
    <scope>NUCLEOTIDE SEQUENCE [LARGE SCALE GENOMIC DNA]</scope>
    <source>
        <strain evidence="2">cv. Fuchu</strain>
    </source>
</reference>
<protein>
    <recommendedName>
        <fullName evidence="3">Aminotransferase-like plant mobile domain-containing protein</fullName>
    </recommendedName>
</protein>